<dbReference type="EC" id="2.3.1.30" evidence="3 10"/>
<evidence type="ECO:0000256" key="2">
    <source>
        <dbReference type="ARBA" id="ARBA00007274"/>
    </source>
</evidence>
<organism evidence="11 12">
    <name type="scientific">Amnibacterium soli</name>
    <dbReference type="NCBI Taxonomy" id="1282736"/>
    <lineage>
        <taxon>Bacteria</taxon>
        <taxon>Bacillati</taxon>
        <taxon>Actinomycetota</taxon>
        <taxon>Actinomycetes</taxon>
        <taxon>Micrococcales</taxon>
        <taxon>Microbacteriaceae</taxon>
        <taxon>Amnibacterium</taxon>
    </lineage>
</organism>
<dbReference type="InterPro" id="IPR053376">
    <property type="entry name" value="Serine_acetyltransferase"/>
</dbReference>
<evidence type="ECO:0000313" key="12">
    <source>
        <dbReference type="Proteomes" id="UP001500121"/>
    </source>
</evidence>
<dbReference type="InterPro" id="IPR001451">
    <property type="entry name" value="Hexapep"/>
</dbReference>
<dbReference type="InterPro" id="IPR011004">
    <property type="entry name" value="Trimer_LpxA-like_sf"/>
</dbReference>
<evidence type="ECO:0000256" key="8">
    <source>
        <dbReference type="ARBA" id="ARBA00023315"/>
    </source>
</evidence>
<name>A0ABP8YXG6_9MICO</name>
<keyword evidence="12" id="KW-1185">Reference proteome</keyword>
<dbReference type="Pfam" id="PF00132">
    <property type="entry name" value="Hexapep"/>
    <property type="match status" value="1"/>
</dbReference>
<keyword evidence="5" id="KW-0028">Amino-acid biosynthesis</keyword>
<evidence type="ECO:0000256" key="9">
    <source>
        <dbReference type="ARBA" id="ARBA00049486"/>
    </source>
</evidence>
<evidence type="ECO:0000256" key="7">
    <source>
        <dbReference type="ARBA" id="ARBA00023192"/>
    </source>
</evidence>
<proteinExistence type="inferred from homology"/>
<dbReference type="InterPro" id="IPR045304">
    <property type="entry name" value="LbH_SAT"/>
</dbReference>
<comment type="pathway">
    <text evidence="1">Amino-acid biosynthesis; L-cysteine biosynthesis; L-cysteine from L-serine: step 1/2.</text>
</comment>
<evidence type="ECO:0000313" key="11">
    <source>
        <dbReference type="EMBL" id="GAA4740401.1"/>
    </source>
</evidence>
<dbReference type="InterPro" id="IPR042122">
    <property type="entry name" value="Ser_AcTrfase_N_sf"/>
</dbReference>
<dbReference type="SUPFAM" id="SSF51161">
    <property type="entry name" value="Trimeric LpxA-like enzymes"/>
    <property type="match status" value="1"/>
</dbReference>
<dbReference type="NCBIfam" id="TIGR01172">
    <property type="entry name" value="cysE"/>
    <property type="match status" value="1"/>
</dbReference>
<dbReference type="Proteomes" id="UP001500121">
    <property type="component" value="Unassembled WGS sequence"/>
</dbReference>
<dbReference type="RefSeq" id="WP_345479827.1">
    <property type="nucleotide sequence ID" value="NZ_BAABLP010000002.1"/>
</dbReference>
<evidence type="ECO:0000256" key="4">
    <source>
        <dbReference type="ARBA" id="ARBA00018522"/>
    </source>
</evidence>
<sequence>MSVLGALLEDVRAARHRDPAAKSAAEVVLTYPGLHAVWAYRLHHRLWLAGRRLPARIVSQAARFLTGIEIHPGAVIGRRFFIDHGSGVVIGETAEVGDDVTIFHGVTLGGTVWREIKRHPTVGDRVIIGAGATLLGAIEIGADSVVGAGAVVLHDAPAHSLLVGVPAVARPRTPTDATEHHWVI</sequence>
<evidence type="ECO:0000256" key="10">
    <source>
        <dbReference type="PIRNR" id="PIRNR000441"/>
    </source>
</evidence>
<dbReference type="NCBIfam" id="NF041874">
    <property type="entry name" value="EPS_EpsC"/>
    <property type="match status" value="1"/>
</dbReference>
<keyword evidence="7" id="KW-0198">Cysteine biosynthesis</keyword>
<dbReference type="Gene3D" id="1.10.3130.10">
    <property type="entry name" value="serine acetyltransferase, domain 1"/>
    <property type="match status" value="1"/>
</dbReference>
<dbReference type="EMBL" id="BAABLP010000002">
    <property type="protein sequence ID" value="GAA4740401.1"/>
    <property type="molecule type" value="Genomic_DNA"/>
</dbReference>
<protein>
    <recommendedName>
        <fullName evidence="4 10">Serine acetyltransferase</fullName>
        <ecNumber evidence="3 10">2.3.1.30</ecNumber>
    </recommendedName>
</protein>
<keyword evidence="6 10" id="KW-0808">Transferase</keyword>
<comment type="similarity">
    <text evidence="2 10">Belongs to the transferase hexapeptide repeat family.</text>
</comment>
<dbReference type="PANTHER" id="PTHR42811">
    <property type="entry name" value="SERINE ACETYLTRANSFERASE"/>
    <property type="match status" value="1"/>
</dbReference>
<dbReference type="PIRSF" id="PIRSF000441">
    <property type="entry name" value="CysE"/>
    <property type="match status" value="1"/>
</dbReference>
<comment type="caution">
    <text evidence="11">The sequence shown here is derived from an EMBL/GenBank/DDBJ whole genome shotgun (WGS) entry which is preliminary data.</text>
</comment>
<evidence type="ECO:0000256" key="1">
    <source>
        <dbReference type="ARBA" id="ARBA00004876"/>
    </source>
</evidence>
<dbReference type="CDD" id="cd03354">
    <property type="entry name" value="LbH_SAT"/>
    <property type="match status" value="1"/>
</dbReference>
<evidence type="ECO:0000256" key="3">
    <source>
        <dbReference type="ARBA" id="ARBA00013266"/>
    </source>
</evidence>
<dbReference type="Gene3D" id="2.160.10.10">
    <property type="entry name" value="Hexapeptide repeat proteins"/>
    <property type="match status" value="1"/>
</dbReference>
<evidence type="ECO:0000256" key="6">
    <source>
        <dbReference type="ARBA" id="ARBA00022679"/>
    </source>
</evidence>
<keyword evidence="8 10" id="KW-0012">Acyltransferase</keyword>
<gene>
    <name evidence="11" type="ORF">GCM10025783_09170</name>
</gene>
<comment type="catalytic activity">
    <reaction evidence="9 10">
        <text>L-serine + acetyl-CoA = O-acetyl-L-serine + CoA</text>
        <dbReference type="Rhea" id="RHEA:24560"/>
        <dbReference type="ChEBI" id="CHEBI:33384"/>
        <dbReference type="ChEBI" id="CHEBI:57287"/>
        <dbReference type="ChEBI" id="CHEBI:57288"/>
        <dbReference type="ChEBI" id="CHEBI:58340"/>
        <dbReference type="EC" id="2.3.1.30"/>
    </reaction>
</comment>
<accession>A0ABP8YXG6</accession>
<dbReference type="InterPro" id="IPR005881">
    <property type="entry name" value="Ser_O-AcTrfase"/>
</dbReference>
<reference evidence="12" key="1">
    <citation type="journal article" date="2019" name="Int. J. Syst. Evol. Microbiol.">
        <title>The Global Catalogue of Microorganisms (GCM) 10K type strain sequencing project: providing services to taxonomists for standard genome sequencing and annotation.</title>
        <authorList>
            <consortium name="The Broad Institute Genomics Platform"/>
            <consortium name="The Broad Institute Genome Sequencing Center for Infectious Disease"/>
            <person name="Wu L."/>
            <person name="Ma J."/>
        </authorList>
    </citation>
    <scope>NUCLEOTIDE SEQUENCE [LARGE SCALE GENOMIC DNA]</scope>
    <source>
        <strain evidence="12">JCM 19015</strain>
    </source>
</reference>
<evidence type="ECO:0000256" key="5">
    <source>
        <dbReference type="ARBA" id="ARBA00022605"/>
    </source>
</evidence>